<dbReference type="InterPro" id="IPR001279">
    <property type="entry name" value="Metallo-B-lactamas"/>
</dbReference>
<dbReference type="GO" id="GO:0070292">
    <property type="term" value="P:N-acylphosphatidylethanolamine metabolic process"/>
    <property type="evidence" value="ECO:0007669"/>
    <property type="project" value="TreeGrafter"/>
</dbReference>
<dbReference type="InterPro" id="IPR036866">
    <property type="entry name" value="RibonucZ/Hydroxyglut_hydro"/>
</dbReference>
<reference evidence="4" key="1">
    <citation type="submission" date="2011-08" db="EMBL/GenBank/DDBJ databases">
        <authorList>
            <person name="Rombauts S."/>
        </authorList>
    </citation>
    <scope>NUCLEOTIDE SEQUENCE</scope>
    <source>
        <strain evidence="4">London</strain>
    </source>
</reference>
<dbReference type="Proteomes" id="UP000015104">
    <property type="component" value="Unassembled WGS sequence"/>
</dbReference>
<dbReference type="PANTHER" id="PTHR15032:SF4">
    <property type="entry name" value="N-ACYL-PHOSPHATIDYLETHANOLAMINE-HYDROLYZING PHOSPHOLIPASE D"/>
    <property type="match status" value="1"/>
</dbReference>
<dbReference type="EMBL" id="CAEY01000038">
    <property type="status" value="NOT_ANNOTATED_CDS"/>
    <property type="molecule type" value="Genomic_DNA"/>
</dbReference>
<dbReference type="GO" id="GO:0070291">
    <property type="term" value="P:N-acylethanolamine metabolic process"/>
    <property type="evidence" value="ECO:0007669"/>
    <property type="project" value="TreeGrafter"/>
</dbReference>
<dbReference type="Pfam" id="PF12706">
    <property type="entry name" value="Lactamase_B_2"/>
    <property type="match status" value="1"/>
</dbReference>
<dbReference type="HOGENOM" id="CLU_509359_0_0_1"/>
<dbReference type="GO" id="GO:0031123">
    <property type="term" value="P:RNA 3'-end processing"/>
    <property type="evidence" value="ECO:0007669"/>
    <property type="project" value="UniProtKB-ARBA"/>
</dbReference>
<dbReference type="Gene3D" id="3.60.15.10">
    <property type="entry name" value="Ribonuclease Z/Hydroxyacylglutathione hydrolase-like"/>
    <property type="match status" value="1"/>
</dbReference>
<feature type="domain" description="Metallo-beta-lactamase" evidence="2">
    <location>
        <begin position="246"/>
        <end position="446"/>
    </location>
</feature>
<dbReference type="SUPFAM" id="SSF56281">
    <property type="entry name" value="Metallo-hydrolase/oxidoreductase"/>
    <property type="match status" value="1"/>
</dbReference>
<keyword evidence="1" id="KW-0732">Signal</keyword>
<evidence type="ECO:0000256" key="1">
    <source>
        <dbReference type="SAM" id="SignalP"/>
    </source>
</evidence>
<dbReference type="PANTHER" id="PTHR15032">
    <property type="entry name" value="N-ACYL-PHOSPHATIDYLETHANOLAMINE-HYDROLYZING PHOSPHOLIPASE D"/>
    <property type="match status" value="1"/>
</dbReference>
<dbReference type="GO" id="GO:0070290">
    <property type="term" value="F:N-acylphosphatidylethanolamine-specific phospholipase D activity"/>
    <property type="evidence" value="ECO:0007669"/>
    <property type="project" value="TreeGrafter"/>
</dbReference>
<dbReference type="eggNOG" id="KOG3798">
    <property type="taxonomic scope" value="Eukaryota"/>
</dbReference>
<evidence type="ECO:0000313" key="3">
    <source>
        <dbReference type="EnsemblMetazoa" id="tetur10g04250.1"/>
    </source>
</evidence>
<feature type="signal peptide" evidence="1">
    <location>
        <begin position="1"/>
        <end position="19"/>
    </location>
</feature>
<feature type="chain" id="PRO_5004580659" description="Metallo-beta-lactamase domain-containing protein" evidence="1">
    <location>
        <begin position="20"/>
        <end position="535"/>
    </location>
</feature>
<reference evidence="3" key="2">
    <citation type="submission" date="2015-06" db="UniProtKB">
        <authorList>
            <consortium name="EnsemblMetazoa"/>
        </authorList>
    </citation>
    <scope>IDENTIFICATION</scope>
</reference>
<evidence type="ECO:0000313" key="4">
    <source>
        <dbReference type="Proteomes" id="UP000015104"/>
    </source>
</evidence>
<organism evidence="3 4">
    <name type="scientific">Tetranychus urticae</name>
    <name type="common">Two-spotted spider mite</name>
    <dbReference type="NCBI Taxonomy" id="32264"/>
    <lineage>
        <taxon>Eukaryota</taxon>
        <taxon>Metazoa</taxon>
        <taxon>Ecdysozoa</taxon>
        <taxon>Arthropoda</taxon>
        <taxon>Chelicerata</taxon>
        <taxon>Arachnida</taxon>
        <taxon>Acari</taxon>
        <taxon>Acariformes</taxon>
        <taxon>Trombidiformes</taxon>
        <taxon>Prostigmata</taxon>
        <taxon>Eleutherengona</taxon>
        <taxon>Raphignathae</taxon>
        <taxon>Tetranychoidea</taxon>
        <taxon>Tetranychidae</taxon>
        <taxon>Tetranychus</taxon>
    </lineage>
</organism>
<dbReference type="GO" id="GO:0005737">
    <property type="term" value="C:cytoplasm"/>
    <property type="evidence" value="ECO:0007669"/>
    <property type="project" value="TreeGrafter"/>
</dbReference>
<dbReference type="AlphaFoldDB" id="T1KFT0"/>
<protein>
    <recommendedName>
        <fullName evidence="2">Metallo-beta-lactamase domain-containing protein</fullName>
    </recommendedName>
</protein>
<sequence>MMVILTWITIESFLAFGQADHSRLIKPGDWSRHDNSLISNLNSFSSQLGLVGRVISPLKPSLDSNPIVLLSDSDCENESTRNYDESSSLLNILSTLQKRSQGNLFASSQSNPIFVNLISPSDKVNSNIPSNIRNMAVSRKSTRSIPDECPNSVTKNTIEKQVTKSVRVDGRYKNPWDTWNENAFRVTSLMRFGFSRDNSNVPNQKELDKLLPIEKPVFQDENSNNNGVRITWIGHSTIVAQFDNFNVITDPIFSSRASPSQFFGPKRYRNPPCTINDLPATLNAVVISHNHYDHLDVASVTSLNERYGTSLSWYVPMGLKSWFNSIGIKHAVEMDWWDEICYNGSITIAFTPAQHWSKRGISDDFLSLWGSWTFVGPTQRFFFTGDTGYCPAFKEIGAVYGPFTVAAIPIGAYEPRWFMKPQHVDPEEAVLIHQDLKARASVAIHWGTFALANEFFLDPPLKLKSTLEKLNLSGSEFITLKHGESKVFPLDPKEAEQASNRFPLSMIAYLQVQANSVFNSTFINTFLNYVTNFLS</sequence>
<accession>T1KFT0</accession>
<name>T1KFT0_TETUR</name>
<dbReference type="EnsemblMetazoa" id="tetur10g04250.1">
    <property type="protein sequence ID" value="tetur10g04250.1"/>
    <property type="gene ID" value="tetur10g04250"/>
</dbReference>
<dbReference type="STRING" id="32264.T1KFT0"/>
<proteinExistence type="predicted"/>
<keyword evidence="4" id="KW-1185">Reference proteome</keyword>
<evidence type="ECO:0000259" key="2">
    <source>
        <dbReference type="Pfam" id="PF12706"/>
    </source>
</evidence>